<keyword evidence="2" id="KW-1185">Reference proteome</keyword>
<dbReference type="Gene3D" id="1.10.530.10">
    <property type="match status" value="1"/>
</dbReference>
<accession>A0A420WUN6</accession>
<evidence type="ECO:0000313" key="2">
    <source>
        <dbReference type="Proteomes" id="UP000281975"/>
    </source>
</evidence>
<dbReference type="InterPro" id="IPR023346">
    <property type="entry name" value="Lysozyme-like_dom_sf"/>
</dbReference>
<protein>
    <submittedName>
        <fullName evidence="1">Muramidase (Phage lysozyme)</fullName>
    </submittedName>
</protein>
<dbReference type="Proteomes" id="UP000281975">
    <property type="component" value="Unassembled WGS sequence"/>
</dbReference>
<sequence>MARISIDEAGSVNLLAFLDMLAVSELGKGLTSSSDAGYNILVGGSTFTGYTEHPDRLINLPNLGIKSSAAGRYQFLKKTWDWARDSEGLSSFAPRNQDRAALFLIDYRGGTEAIRYGDIRLALEKCRKEWASLPGAGYGQNEHSVDHLISAYLEAGGHLNGETNDWYSNVVKK</sequence>
<dbReference type="SUPFAM" id="SSF53955">
    <property type="entry name" value="Lysozyme-like"/>
    <property type="match status" value="1"/>
</dbReference>
<proteinExistence type="predicted"/>
<dbReference type="OrthoDB" id="8660079at2"/>
<name>A0A420WUN6_9GAMM</name>
<reference evidence="1 2" key="1">
    <citation type="submission" date="2018-10" db="EMBL/GenBank/DDBJ databases">
        <title>Genomic Encyclopedia of Type Strains, Phase IV (KMG-IV): sequencing the most valuable type-strain genomes for metagenomic binning, comparative biology and taxonomic classification.</title>
        <authorList>
            <person name="Goeker M."/>
        </authorList>
    </citation>
    <scope>NUCLEOTIDE SEQUENCE [LARGE SCALE GENOMIC DNA]</scope>
    <source>
        <strain evidence="1 2">DSM 23229</strain>
    </source>
</reference>
<dbReference type="AlphaFoldDB" id="A0A420WUN6"/>
<evidence type="ECO:0000313" key="1">
    <source>
        <dbReference type="EMBL" id="RKQ97132.1"/>
    </source>
</evidence>
<organism evidence="1 2">
    <name type="scientific">Kushneria sinocarnis</name>
    <dbReference type="NCBI Taxonomy" id="595502"/>
    <lineage>
        <taxon>Bacteria</taxon>
        <taxon>Pseudomonadati</taxon>
        <taxon>Pseudomonadota</taxon>
        <taxon>Gammaproteobacteria</taxon>
        <taxon>Oceanospirillales</taxon>
        <taxon>Halomonadaceae</taxon>
        <taxon>Kushneria</taxon>
    </lineage>
</organism>
<gene>
    <name evidence="1" type="ORF">C7446_2552</name>
</gene>
<dbReference type="RefSeq" id="WP_121173466.1">
    <property type="nucleotide sequence ID" value="NZ_RBIN01000007.1"/>
</dbReference>
<dbReference type="CDD" id="cd00736">
    <property type="entry name" value="lambda_lys-like"/>
    <property type="match status" value="1"/>
</dbReference>
<dbReference type="EMBL" id="RBIN01000007">
    <property type="protein sequence ID" value="RKQ97132.1"/>
    <property type="molecule type" value="Genomic_DNA"/>
</dbReference>
<comment type="caution">
    <text evidence="1">The sequence shown here is derived from an EMBL/GenBank/DDBJ whole genome shotgun (WGS) entry which is preliminary data.</text>
</comment>